<dbReference type="InterPro" id="IPR048254">
    <property type="entry name" value="CDP_ALCOHOL_P_TRANSF_CS"/>
</dbReference>
<reference evidence="11" key="1">
    <citation type="submission" date="2018-05" db="EMBL/GenBank/DDBJ databases">
        <authorList>
            <person name="Lanie J.A."/>
            <person name="Ng W.-L."/>
            <person name="Kazmierczak K.M."/>
            <person name="Andrzejewski T.M."/>
            <person name="Davidsen T.M."/>
            <person name="Wayne K.J."/>
            <person name="Tettelin H."/>
            <person name="Glass J.I."/>
            <person name="Rusch D."/>
            <person name="Podicherti R."/>
            <person name="Tsui H.-C.T."/>
            <person name="Winkler M.E."/>
        </authorList>
    </citation>
    <scope>NUCLEOTIDE SEQUENCE</scope>
</reference>
<keyword evidence="5 10" id="KW-1133">Transmembrane helix</keyword>
<dbReference type="InterPro" id="IPR043130">
    <property type="entry name" value="CDP-OH_PTrfase_TM_dom"/>
</dbReference>
<evidence type="ECO:0000256" key="9">
    <source>
        <dbReference type="ARBA" id="ARBA00023264"/>
    </source>
</evidence>
<accession>A0A382SSG2</accession>
<dbReference type="EMBL" id="UINC01131273">
    <property type="protein sequence ID" value="SVD12874.1"/>
    <property type="molecule type" value="Genomic_DNA"/>
</dbReference>
<evidence type="ECO:0000256" key="4">
    <source>
        <dbReference type="ARBA" id="ARBA00022692"/>
    </source>
</evidence>
<dbReference type="PANTHER" id="PTHR14269">
    <property type="entry name" value="CDP-DIACYLGLYCEROL--GLYCEROL-3-PHOSPHATE 3-PHOSPHATIDYLTRANSFERASE-RELATED"/>
    <property type="match status" value="1"/>
</dbReference>
<keyword evidence="3" id="KW-0808">Transferase</keyword>
<keyword evidence="8" id="KW-0594">Phospholipid biosynthesis</keyword>
<name>A0A382SSG2_9ZZZZ</name>
<dbReference type="InterPro" id="IPR050324">
    <property type="entry name" value="CDP-alcohol_PTase-I"/>
</dbReference>
<keyword evidence="9" id="KW-1208">Phospholipid metabolism</keyword>
<dbReference type="GO" id="GO:0016020">
    <property type="term" value="C:membrane"/>
    <property type="evidence" value="ECO:0007669"/>
    <property type="project" value="UniProtKB-SubCell"/>
</dbReference>
<evidence type="ECO:0000256" key="2">
    <source>
        <dbReference type="ARBA" id="ARBA00022516"/>
    </source>
</evidence>
<dbReference type="PANTHER" id="PTHR14269:SF61">
    <property type="entry name" value="CDP-DIACYLGLYCEROL--SERINE O-PHOSPHATIDYLTRANSFERASE"/>
    <property type="match status" value="1"/>
</dbReference>
<dbReference type="Pfam" id="PF01066">
    <property type="entry name" value="CDP-OH_P_transf"/>
    <property type="match status" value="1"/>
</dbReference>
<feature type="transmembrane region" description="Helical" evidence="10">
    <location>
        <begin position="78"/>
        <end position="96"/>
    </location>
</feature>
<evidence type="ECO:0000256" key="8">
    <source>
        <dbReference type="ARBA" id="ARBA00023209"/>
    </source>
</evidence>
<keyword evidence="2" id="KW-0444">Lipid biosynthesis</keyword>
<evidence type="ECO:0008006" key="12">
    <source>
        <dbReference type="Google" id="ProtNLM"/>
    </source>
</evidence>
<protein>
    <recommendedName>
        <fullName evidence="12">CDP-diacylglycerol--serine O-phosphatidyltransferase</fullName>
    </recommendedName>
</protein>
<dbReference type="GO" id="GO:0008654">
    <property type="term" value="P:phospholipid biosynthetic process"/>
    <property type="evidence" value="ECO:0007669"/>
    <property type="project" value="UniProtKB-KW"/>
</dbReference>
<comment type="subcellular location">
    <subcellularLocation>
        <location evidence="1">Membrane</location>
        <topology evidence="1">Multi-pass membrane protein</topology>
    </subcellularLocation>
</comment>
<gene>
    <name evidence="11" type="ORF">METZ01_LOCUS365728</name>
</gene>
<keyword evidence="6" id="KW-0443">Lipid metabolism</keyword>
<keyword evidence="7 10" id="KW-0472">Membrane</keyword>
<evidence type="ECO:0000256" key="7">
    <source>
        <dbReference type="ARBA" id="ARBA00023136"/>
    </source>
</evidence>
<keyword evidence="4 10" id="KW-0812">Transmembrane</keyword>
<evidence type="ECO:0000256" key="3">
    <source>
        <dbReference type="ARBA" id="ARBA00022679"/>
    </source>
</evidence>
<proteinExistence type="predicted"/>
<organism evidence="11">
    <name type="scientific">marine metagenome</name>
    <dbReference type="NCBI Taxonomy" id="408172"/>
    <lineage>
        <taxon>unclassified sequences</taxon>
        <taxon>metagenomes</taxon>
        <taxon>ecological metagenomes</taxon>
    </lineage>
</organism>
<feature type="non-terminal residue" evidence="11">
    <location>
        <position position="151"/>
    </location>
</feature>
<dbReference type="InterPro" id="IPR000462">
    <property type="entry name" value="CDP-OH_P_trans"/>
</dbReference>
<feature type="transmembrane region" description="Helical" evidence="10">
    <location>
        <begin position="108"/>
        <end position="129"/>
    </location>
</feature>
<dbReference type="GO" id="GO:0016780">
    <property type="term" value="F:phosphotransferase activity, for other substituted phosphate groups"/>
    <property type="evidence" value="ECO:0007669"/>
    <property type="project" value="InterPro"/>
</dbReference>
<evidence type="ECO:0000256" key="5">
    <source>
        <dbReference type="ARBA" id="ARBA00022989"/>
    </source>
</evidence>
<evidence type="ECO:0000256" key="6">
    <source>
        <dbReference type="ARBA" id="ARBA00023098"/>
    </source>
</evidence>
<dbReference type="PROSITE" id="PS00379">
    <property type="entry name" value="CDP_ALCOHOL_P_TRANSF"/>
    <property type="match status" value="1"/>
</dbReference>
<dbReference type="Gene3D" id="1.20.120.1760">
    <property type="match status" value="1"/>
</dbReference>
<evidence type="ECO:0000256" key="1">
    <source>
        <dbReference type="ARBA" id="ARBA00004141"/>
    </source>
</evidence>
<dbReference type="AlphaFoldDB" id="A0A382SSG2"/>
<evidence type="ECO:0000256" key="10">
    <source>
        <dbReference type="SAM" id="Phobius"/>
    </source>
</evidence>
<sequence length="151" mass="16666">MFLGFFSIGLLITGRPVHAGWIILIAGAFDAVDGKIARLLNIPSRFGTEFDSFADTISFCASPSLLIYTVYVHGMDPLLGGIISFIPLMFGTIRLARFNIDYSEEKTFFTGLPTPVNALSLYGFMLFHYQLDGTMGDPRIILVLMVILGFL</sequence>
<evidence type="ECO:0000313" key="11">
    <source>
        <dbReference type="EMBL" id="SVD12874.1"/>
    </source>
</evidence>